<dbReference type="InterPro" id="IPR002403">
    <property type="entry name" value="Cyt_P450_E_grp-IV"/>
</dbReference>
<reference evidence="9 10" key="1">
    <citation type="submission" date="2023-08" db="EMBL/GenBank/DDBJ databases">
        <title>Black Yeasts Isolated from many extreme environments.</title>
        <authorList>
            <person name="Coleine C."/>
            <person name="Stajich J.E."/>
            <person name="Selbmann L."/>
        </authorList>
    </citation>
    <scope>NUCLEOTIDE SEQUENCE [LARGE SCALE GENOMIC DNA]</scope>
    <source>
        <strain evidence="9 10">CCFEE 5885</strain>
    </source>
</reference>
<evidence type="ECO:0000256" key="6">
    <source>
        <dbReference type="ARBA" id="ARBA00023004"/>
    </source>
</evidence>
<dbReference type="Gene3D" id="1.10.630.10">
    <property type="entry name" value="Cytochrome P450"/>
    <property type="match status" value="1"/>
</dbReference>
<keyword evidence="5" id="KW-0560">Oxidoreductase</keyword>
<keyword evidence="8" id="KW-0812">Transmembrane</keyword>
<dbReference type="PRINTS" id="PR00465">
    <property type="entry name" value="EP450IV"/>
</dbReference>
<dbReference type="PANTHER" id="PTHR24305:SF77">
    <property type="entry name" value="CYTOCHROME P450 MONOOXYGENASE"/>
    <property type="match status" value="1"/>
</dbReference>
<evidence type="ECO:0000313" key="9">
    <source>
        <dbReference type="EMBL" id="KAK5084925.1"/>
    </source>
</evidence>
<dbReference type="CDD" id="cd11060">
    <property type="entry name" value="CYP57A1-like"/>
    <property type="match status" value="1"/>
</dbReference>
<keyword evidence="8" id="KW-0472">Membrane</keyword>
<comment type="cofactor">
    <cofactor evidence="1">
        <name>heme</name>
        <dbReference type="ChEBI" id="CHEBI:30413"/>
    </cofactor>
</comment>
<comment type="similarity">
    <text evidence="2">Belongs to the cytochrome P450 family.</text>
</comment>
<evidence type="ECO:0000256" key="2">
    <source>
        <dbReference type="ARBA" id="ARBA00010617"/>
    </source>
</evidence>
<accession>A0ABR0K3A5</accession>
<dbReference type="Pfam" id="PF00067">
    <property type="entry name" value="p450"/>
    <property type="match status" value="1"/>
</dbReference>
<gene>
    <name evidence="9" type="ORF">LTR24_007413</name>
</gene>
<dbReference type="InterPro" id="IPR036396">
    <property type="entry name" value="Cyt_P450_sf"/>
</dbReference>
<evidence type="ECO:0000256" key="4">
    <source>
        <dbReference type="ARBA" id="ARBA00022723"/>
    </source>
</evidence>
<keyword evidence="4" id="KW-0479">Metal-binding</keyword>
<organism evidence="9 10">
    <name type="scientific">Lithohypha guttulata</name>
    <dbReference type="NCBI Taxonomy" id="1690604"/>
    <lineage>
        <taxon>Eukaryota</taxon>
        <taxon>Fungi</taxon>
        <taxon>Dikarya</taxon>
        <taxon>Ascomycota</taxon>
        <taxon>Pezizomycotina</taxon>
        <taxon>Eurotiomycetes</taxon>
        <taxon>Chaetothyriomycetidae</taxon>
        <taxon>Chaetothyriales</taxon>
        <taxon>Trichomeriaceae</taxon>
        <taxon>Lithohypha</taxon>
    </lineage>
</organism>
<evidence type="ECO:0000256" key="7">
    <source>
        <dbReference type="ARBA" id="ARBA00023033"/>
    </source>
</evidence>
<evidence type="ECO:0000256" key="8">
    <source>
        <dbReference type="SAM" id="Phobius"/>
    </source>
</evidence>
<dbReference type="InterPro" id="IPR050121">
    <property type="entry name" value="Cytochrome_P450_monoxygenase"/>
</dbReference>
<dbReference type="SUPFAM" id="SSF48264">
    <property type="entry name" value="Cytochrome P450"/>
    <property type="match status" value="1"/>
</dbReference>
<keyword evidence="3" id="KW-0349">Heme</keyword>
<keyword evidence="6" id="KW-0408">Iron</keyword>
<dbReference type="PRINTS" id="PR00385">
    <property type="entry name" value="P450"/>
</dbReference>
<evidence type="ECO:0000313" key="10">
    <source>
        <dbReference type="Proteomes" id="UP001345013"/>
    </source>
</evidence>
<keyword evidence="8" id="KW-1133">Transmembrane helix</keyword>
<feature type="transmembrane region" description="Helical" evidence="8">
    <location>
        <begin position="6"/>
        <end position="25"/>
    </location>
</feature>
<proteinExistence type="inferred from homology"/>
<dbReference type="InterPro" id="IPR001128">
    <property type="entry name" value="Cyt_P450"/>
</dbReference>
<keyword evidence="10" id="KW-1185">Reference proteome</keyword>
<protein>
    <recommendedName>
        <fullName evidence="11">Cytochrome P450</fullName>
    </recommendedName>
</protein>
<comment type="caution">
    <text evidence="9">The sequence shown here is derived from an EMBL/GenBank/DDBJ whole genome shotgun (WGS) entry which is preliminary data.</text>
</comment>
<evidence type="ECO:0000256" key="1">
    <source>
        <dbReference type="ARBA" id="ARBA00001971"/>
    </source>
</evidence>
<evidence type="ECO:0000256" key="3">
    <source>
        <dbReference type="ARBA" id="ARBA00022617"/>
    </source>
</evidence>
<name>A0ABR0K3A5_9EURO</name>
<dbReference type="PANTHER" id="PTHR24305">
    <property type="entry name" value="CYTOCHROME P450"/>
    <property type="match status" value="1"/>
</dbReference>
<dbReference type="EMBL" id="JAVRRG010000110">
    <property type="protein sequence ID" value="KAK5084925.1"/>
    <property type="molecule type" value="Genomic_DNA"/>
</dbReference>
<dbReference type="Proteomes" id="UP001345013">
    <property type="component" value="Unassembled WGS sequence"/>
</dbReference>
<keyword evidence="7" id="KW-0503">Monooxygenase</keyword>
<evidence type="ECO:0008006" key="11">
    <source>
        <dbReference type="Google" id="ProtNLM"/>
    </source>
</evidence>
<evidence type="ECO:0000256" key="5">
    <source>
        <dbReference type="ARBA" id="ARBA00023002"/>
    </source>
</evidence>
<sequence length="525" mass="59934">MLSLPLPVSVVGLTFLGLFVVYYVVSSIISFVRLRHIPGPALWAWTRIPLIRTHLKGDSYEKFGKLIEKYGSLVRIGPNYVMTSDPEIVRRLNASRSPYTKSNWYIASRFTPGIDNMISNRDDAYHDVLRRKAMPAYSGRENPQLERDVDETVLDLVRLIRDRYLTTDNDQPVKMELARKAQFFTTDTISLLAFKEKFNDLKDDTDHFGYIEEVEMLYPNMFCTSVLPEIMEFFTASGLLALLDPAKNPKFAFGKVMAMVKQKIDARLDTKGANKEAGDDMLGSFIKHGMTRQELDQEVIVQVLAGSDTTATAIRSTMLCMMQNPRACQKLVQEIDEAVQKGIISHKLDEVIKDSEARKLPYLQAVIKEGLRWHPPTGGLLAKQVPKEGDTIAGYFVPGGTIIGMSQYALHHSHDLFGPDPLVFRPERWLHTSQGGDEPNWDKIKKMERNNDLIFGHGKYQCLGKSIAFLELNKVFVELLRRFQFELVDPERPWETRCYGIHLQRGIWVTVKPREARMKEDSARS</sequence>